<comment type="caution">
    <text evidence="7">The sequence shown here is derived from an EMBL/GenBank/DDBJ whole genome shotgun (WGS) entry which is preliminary data.</text>
</comment>
<accession>A0ABR3QND1</accession>
<protein>
    <recommendedName>
        <fullName evidence="9">Cytochrome P450</fullName>
    </recommendedName>
</protein>
<dbReference type="SUPFAM" id="SSF48264">
    <property type="entry name" value="Cytochrome P450"/>
    <property type="match status" value="1"/>
</dbReference>
<keyword evidence="4 6" id="KW-0479">Metal-binding</keyword>
<keyword evidence="8" id="KW-1185">Reference proteome</keyword>
<evidence type="ECO:0008006" key="9">
    <source>
        <dbReference type="Google" id="ProtNLM"/>
    </source>
</evidence>
<dbReference type="InterPro" id="IPR002401">
    <property type="entry name" value="Cyt_P450_E_grp-I"/>
</dbReference>
<evidence type="ECO:0000256" key="5">
    <source>
        <dbReference type="ARBA" id="ARBA00023004"/>
    </source>
</evidence>
<evidence type="ECO:0000256" key="4">
    <source>
        <dbReference type="ARBA" id="ARBA00022723"/>
    </source>
</evidence>
<dbReference type="Pfam" id="PF00067">
    <property type="entry name" value="p450"/>
    <property type="match status" value="1"/>
</dbReference>
<comment type="cofactor">
    <cofactor evidence="1">
        <name>heme</name>
        <dbReference type="ChEBI" id="CHEBI:30413"/>
    </cofactor>
</comment>
<dbReference type="PANTHER" id="PTHR24305">
    <property type="entry name" value="CYTOCHROME P450"/>
    <property type="match status" value="1"/>
</dbReference>
<dbReference type="InterPro" id="IPR036396">
    <property type="entry name" value="Cyt_P450_sf"/>
</dbReference>
<evidence type="ECO:0000313" key="7">
    <source>
        <dbReference type="EMBL" id="KAL1593593.1"/>
    </source>
</evidence>
<keyword evidence="6" id="KW-0560">Oxidoreductase</keyword>
<dbReference type="EMBL" id="JAKIXB020000039">
    <property type="protein sequence ID" value="KAL1593593.1"/>
    <property type="molecule type" value="Genomic_DNA"/>
</dbReference>
<comment type="similarity">
    <text evidence="2 6">Belongs to the cytochrome P450 family.</text>
</comment>
<dbReference type="Proteomes" id="UP001521222">
    <property type="component" value="Unassembled WGS sequence"/>
</dbReference>
<reference evidence="7 8" key="1">
    <citation type="submission" date="2024-02" db="EMBL/GenBank/DDBJ databases">
        <title>De novo assembly and annotation of 12 fungi associated with fruit tree decline syndrome in Ontario, Canada.</title>
        <authorList>
            <person name="Sulman M."/>
            <person name="Ellouze W."/>
            <person name="Ilyukhin E."/>
        </authorList>
    </citation>
    <scope>NUCLEOTIDE SEQUENCE [LARGE SCALE GENOMIC DNA]</scope>
    <source>
        <strain evidence="7 8">M97-236</strain>
    </source>
</reference>
<gene>
    <name evidence="7" type="ORF">SLS59_009107</name>
</gene>
<keyword evidence="3 6" id="KW-0349">Heme</keyword>
<name>A0ABR3QND1_9PLEO</name>
<proteinExistence type="inferred from homology"/>
<dbReference type="PANTHER" id="PTHR24305:SF210">
    <property type="entry name" value="CYTOCHROME P450 MONOOXYGENASE ASQL-RELATED"/>
    <property type="match status" value="1"/>
</dbReference>
<keyword evidence="6" id="KW-0503">Monooxygenase</keyword>
<dbReference type="PRINTS" id="PR00385">
    <property type="entry name" value="P450"/>
</dbReference>
<sequence length="432" mass="48994">MARASIGHHVSDKDLHKHYGPVVRLAPNELSFIEPEVWKDVYGHRATAFTKSIEFYGADVHGDPPGILRADNVSHARQRKTVSHAFSDRALKEQEQLLKSYVDLLIEKLKGVAAGNLQTNIVEWYNFTTFDIMADLTYGEPLHQLTDSAYHPWVQAIFSHVRIISISKVARGWPGLTELLQSMVPKDIKEKRKQHLAFSADMIDKRMARKTERPDVWTFVTRHGEEEGGLKPTELHSNGALFMLAGTETTATELSGLTYLLLKNPDKLKRLTDELHSSFTSFDDMTMTNLSQLEYLGACIEEGLRLYPPVPVGPARVTPKGGASTIVQAPMYAIHHSPTNFQDADRFVPERCLSEAKDRYGSDHREAMNPFSVGPRNCIGRNLAYHEMRLILASVFFHFNVELCDTQSDWLRQETYVLWDKKPLMVKLKAVH</sequence>
<evidence type="ECO:0000256" key="1">
    <source>
        <dbReference type="ARBA" id="ARBA00001971"/>
    </source>
</evidence>
<dbReference type="PROSITE" id="PS00086">
    <property type="entry name" value="CYTOCHROME_P450"/>
    <property type="match status" value="1"/>
</dbReference>
<evidence type="ECO:0000256" key="3">
    <source>
        <dbReference type="ARBA" id="ARBA00022617"/>
    </source>
</evidence>
<evidence type="ECO:0000313" key="8">
    <source>
        <dbReference type="Proteomes" id="UP001521222"/>
    </source>
</evidence>
<evidence type="ECO:0000256" key="6">
    <source>
        <dbReference type="RuleBase" id="RU000461"/>
    </source>
</evidence>
<keyword evidence="5 6" id="KW-0408">Iron</keyword>
<organism evidence="7 8">
    <name type="scientific">Nothophoma quercina</name>
    <dbReference type="NCBI Taxonomy" id="749835"/>
    <lineage>
        <taxon>Eukaryota</taxon>
        <taxon>Fungi</taxon>
        <taxon>Dikarya</taxon>
        <taxon>Ascomycota</taxon>
        <taxon>Pezizomycotina</taxon>
        <taxon>Dothideomycetes</taxon>
        <taxon>Pleosporomycetidae</taxon>
        <taxon>Pleosporales</taxon>
        <taxon>Pleosporineae</taxon>
        <taxon>Didymellaceae</taxon>
        <taxon>Nothophoma</taxon>
    </lineage>
</organism>
<dbReference type="InterPro" id="IPR001128">
    <property type="entry name" value="Cyt_P450"/>
</dbReference>
<dbReference type="InterPro" id="IPR050121">
    <property type="entry name" value="Cytochrome_P450_monoxygenase"/>
</dbReference>
<dbReference type="Gene3D" id="1.10.630.10">
    <property type="entry name" value="Cytochrome P450"/>
    <property type="match status" value="1"/>
</dbReference>
<evidence type="ECO:0000256" key="2">
    <source>
        <dbReference type="ARBA" id="ARBA00010617"/>
    </source>
</evidence>
<dbReference type="InterPro" id="IPR017972">
    <property type="entry name" value="Cyt_P450_CS"/>
</dbReference>
<dbReference type="CDD" id="cd11058">
    <property type="entry name" value="CYP60B-like"/>
    <property type="match status" value="1"/>
</dbReference>
<dbReference type="PRINTS" id="PR00463">
    <property type="entry name" value="EP450I"/>
</dbReference>